<protein>
    <recommendedName>
        <fullName evidence="9">trypsin</fullName>
        <ecNumber evidence="9">3.4.21.4</ecNumber>
    </recommendedName>
</protein>
<dbReference type="EMBL" id="JAGTTL010000015">
    <property type="protein sequence ID" value="KAK6311342.1"/>
    <property type="molecule type" value="Genomic_DNA"/>
</dbReference>
<feature type="domain" description="Peptidase S1" evidence="12">
    <location>
        <begin position="34"/>
        <end position="273"/>
    </location>
</feature>
<dbReference type="AlphaFoldDB" id="A0AAN8LFF6"/>
<keyword evidence="7" id="KW-1015">Disulfide bond</keyword>
<evidence type="ECO:0000256" key="3">
    <source>
        <dbReference type="ARBA" id="ARBA00022670"/>
    </source>
</evidence>
<evidence type="ECO:0000313" key="14">
    <source>
        <dbReference type="Proteomes" id="UP001356427"/>
    </source>
</evidence>
<keyword evidence="14" id="KW-1185">Reference proteome</keyword>
<name>A0AAN8LFF6_9TELE</name>
<proteinExistence type="predicted"/>
<sequence length="282" mass="30406">MLTGKAMGFWGLLSVVLLVQDAAGSVVPQARSSIVGGKDAPEGSWPWIAYLIITEDKGTFSCGGSILTEEWVLTAAHCVDPNNNPIPDLSYVRLGIHSLNKPSVFRRPISRIVSHPQYKKQRSELLHDIALVKLSIKVSFSSLVEPMSLPKPSDAFGPKSECWIAGWGNVGNDVELSGNRTLQELRLPIVKRRTCKEKFPGFTDNMMCAGSLDGGKDSCQGDSGGPLVCRSSGEFVQAGIVSFGHSKGCGVEGFPGVYTRVVRYLDFIQETITSDTQASAEA</sequence>
<evidence type="ECO:0000256" key="4">
    <source>
        <dbReference type="ARBA" id="ARBA00022729"/>
    </source>
</evidence>
<dbReference type="PROSITE" id="PS00134">
    <property type="entry name" value="TRYPSIN_HIS"/>
    <property type="match status" value="1"/>
</dbReference>
<dbReference type="FunFam" id="2.40.10.10:FF:000024">
    <property type="entry name" value="Serine protease 53"/>
    <property type="match status" value="1"/>
</dbReference>
<keyword evidence="6 10" id="KW-0720">Serine protease</keyword>
<dbReference type="Pfam" id="PF00089">
    <property type="entry name" value="Trypsin"/>
    <property type="match status" value="1"/>
</dbReference>
<comment type="subcellular location">
    <subcellularLocation>
        <location evidence="1">Secreted</location>
        <location evidence="1">Extracellular space</location>
    </subcellularLocation>
</comment>
<dbReference type="InterPro" id="IPR050127">
    <property type="entry name" value="Serine_Proteases_S1"/>
</dbReference>
<evidence type="ECO:0000256" key="10">
    <source>
        <dbReference type="RuleBase" id="RU363034"/>
    </source>
</evidence>
<evidence type="ECO:0000256" key="1">
    <source>
        <dbReference type="ARBA" id="ARBA00004239"/>
    </source>
</evidence>
<dbReference type="GO" id="GO:0005615">
    <property type="term" value="C:extracellular space"/>
    <property type="evidence" value="ECO:0007669"/>
    <property type="project" value="TreeGrafter"/>
</dbReference>
<evidence type="ECO:0000313" key="13">
    <source>
        <dbReference type="EMBL" id="KAK6311342.1"/>
    </source>
</evidence>
<dbReference type="InterPro" id="IPR033116">
    <property type="entry name" value="TRYPSIN_SER"/>
</dbReference>
<gene>
    <name evidence="13" type="ORF">J4Q44_G00170060</name>
</gene>
<evidence type="ECO:0000259" key="12">
    <source>
        <dbReference type="PROSITE" id="PS50240"/>
    </source>
</evidence>
<comment type="catalytic activity">
    <reaction evidence="8">
        <text>Preferential cleavage: Arg-|-Xaa, Lys-|-Xaa.</text>
        <dbReference type="EC" id="3.4.21.4"/>
    </reaction>
</comment>
<evidence type="ECO:0000256" key="6">
    <source>
        <dbReference type="ARBA" id="ARBA00022825"/>
    </source>
</evidence>
<comment type="caution">
    <text evidence="13">The sequence shown here is derived from an EMBL/GenBank/DDBJ whole genome shotgun (WGS) entry which is preliminary data.</text>
</comment>
<evidence type="ECO:0000256" key="11">
    <source>
        <dbReference type="SAM" id="SignalP"/>
    </source>
</evidence>
<accession>A0AAN8LFF6</accession>
<reference evidence="13 14" key="1">
    <citation type="submission" date="2021-04" db="EMBL/GenBank/DDBJ databases">
        <authorList>
            <person name="De Guttry C."/>
            <person name="Zahm M."/>
            <person name="Klopp C."/>
            <person name="Cabau C."/>
            <person name="Louis A."/>
            <person name="Berthelot C."/>
            <person name="Parey E."/>
            <person name="Roest Crollius H."/>
            <person name="Montfort J."/>
            <person name="Robinson-Rechavi M."/>
            <person name="Bucao C."/>
            <person name="Bouchez O."/>
            <person name="Gislard M."/>
            <person name="Lluch J."/>
            <person name="Milhes M."/>
            <person name="Lampietro C."/>
            <person name="Lopez Roques C."/>
            <person name="Donnadieu C."/>
            <person name="Braasch I."/>
            <person name="Desvignes T."/>
            <person name="Postlethwait J."/>
            <person name="Bobe J."/>
            <person name="Wedekind C."/>
            <person name="Guiguen Y."/>
        </authorList>
    </citation>
    <scope>NUCLEOTIDE SEQUENCE [LARGE SCALE GENOMIC DNA]</scope>
    <source>
        <strain evidence="13">Cs_M1</strain>
        <tissue evidence="13">Blood</tissue>
    </source>
</reference>
<evidence type="ECO:0000256" key="5">
    <source>
        <dbReference type="ARBA" id="ARBA00022801"/>
    </source>
</evidence>
<dbReference type="PRINTS" id="PR00722">
    <property type="entry name" value="CHYMOTRYPSIN"/>
</dbReference>
<organism evidence="13 14">
    <name type="scientific">Coregonus suidteri</name>
    <dbReference type="NCBI Taxonomy" id="861788"/>
    <lineage>
        <taxon>Eukaryota</taxon>
        <taxon>Metazoa</taxon>
        <taxon>Chordata</taxon>
        <taxon>Craniata</taxon>
        <taxon>Vertebrata</taxon>
        <taxon>Euteleostomi</taxon>
        <taxon>Actinopterygii</taxon>
        <taxon>Neopterygii</taxon>
        <taxon>Teleostei</taxon>
        <taxon>Protacanthopterygii</taxon>
        <taxon>Salmoniformes</taxon>
        <taxon>Salmonidae</taxon>
        <taxon>Coregoninae</taxon>
        <taxon>Coregonus</taxon>
    </lineage>
</organism>
<dbReference type="InterPro" id="IPR043504">
    <property type="entry name" value="Peptidase_S1_PA_chymotrypsin"/>
</dbReference>
<dbReference type="SMART" id="SM00020">
    <property type="entry name" value="Tryp_SPc"/>
    <property type="match status" value="1"/>
</dbReference>
<dbReference type="PROSITE" id="PS00135">
    <property type="entry name" value="TRYPSIN_SER"/>
    <property type="match status" value="1"/>
</dbReference>
<dbReference type="PANTHER" id="PTHR24264:SF65">
    <property type="entry name" value="SRCR DOMAIN-CONTAINING PROTEIN"/>
    <property type="match status" value="1"/>
</dbReference>
<evidence type="ECO:0000256" key="8">
    <source>
        <dbReference type="ARBA" id="ARBA00036320"/>
    </source>
</evidence>
<dbReference type="GO" id="GO:0006508">
    <property type="term" value="P:proteolysis"/>
    <property type="evidence" value="ECO:0007669"/>
    <property type="project" value="UniProtKB-KW"/>
</dbReference>
<evidence type="ECO:0000256" key="7">
    <source>
        <dbReference type="ARBA" id="ARBA00023157"/>
    </source>
</evidence>
<keyword evidence="5 10" id="KW-0378">Hydrolase</keyword>
<dbReference type="PANTHER" id="PTHR24264">
    <property type="entry name" value="TRYPSIN-RELATED"/>
    <property type="match status" value="1"/>
</dbReference>
<dbReference type="InterPro" id="IPR018114">
    <property type="entry name" value="TRYPSIN_HIS"/>
</dbReference>
<dbReference type="InterPro" id="IPR009003">
    <property type="entry name" value="Peptidase_S1_PA"/>
</dbReference>
<dbReference type="GO" id="GO:0004252">
    <property type="term" value="F:serine-type endopeptidase activity"/>
    <property type="evidence" value="ECO:0007669"/>
    <property type="project" value="UniProtKB-EC"/>
</dbReference>
<keyword evidence="4 11" id="KW-0732">Signal</keyword>
<keyword evidence="2" id="KW-0964">Secreted</keyword>
<evidence type="ECO:0000256" key="2">
    <source>
        <dbReference type="ARBA" id="ARBA00022525"/>
    </source>
</evidence>
<dbReference type="Gene3D" id="2.40.10.10">
    <property type="entry name" value="Trypsin-like serine proteases"/>
    <property type="match status" value="1"/>
</dbReference>
<dbReference type="EC" id="3.4.21.4" evidence="9"/>
<evidence type="ECO:0000256" key="9">
    <source>
        <dbReference type="ARBA" id="ARBA00038868"/>
    </source>
</evidence>
<dbReference type="InterPro" id="IPR001254">
    <property type="entry name" value="Trypsin_dom"/>
</dbReference>
<dbReference type="InterPro" id="IPR001314">
    <property type="entry name" value="Peptidase_S1A"/>
</dbReference>
<dbReference type="SUPFAM" id="SSF50494">
    <property type="entry name" value="Trypsin-like serine proteases"/>
    <property type="match status" value="1"/>
</dbReference>
<dbReference type="CDD" id="cd00190">
    <property type="entry name" value="Tryp_SPc"/>
    <property type="match status" value="1"/>
</dbReference>
<feature type="signal peptide" evidence="11">
    <location>
        <begin position="1"/>
        <end position="24"/>
    </location>
</feature>
<dbReference type="PROSITE" id="PS50240">
    <property type="entry name" value="TRYPSIN_DOM"/>
    <property type="match status" value="1"/>
</dbReference>
<dbReference type="Proteomes" id="UP001356427">
    <property type="component" value="Unassembled WGS sequence"/>
</dbReference>
<feature type="chain" id="PRO_5042916344" description="trypsin" evidence="11">
    <location>
        <begin position="25"/>
        <end position="282"/>
    </location>
</feature>
<keyword evidence="3 10" id="KW-0645">Protease</keyword>